<gene>
    <name evidence="1" type="ORF">B296_00009243</name>
</gene>
<evidence type="ECO:0000313" key="2">
    <source>
        <dbReference type="Proteomes" id="UP000287651"/>
    </source>
</evidence>
<reference evidence="1 2" key="1">
    <citation type="journal article" date="2014" name="Agronomy (Basel)">
        <title>A Draft Genome Sequence for Ensete ventricosum, the Drought-Tolerant Tree Against Hunger.</title>
        <authorList>
            <person name="Harrison J."/>
            <person name="Moore K.A."/>
            <person name="Paszkiewicz K."/>
            <person name="Jones T."/>
            <person name="Grant M."/>
            <person name="Ambacheew D."/>
            <person name="Muzemil S."/>
            <person name="Studholme D.J."/>
        </authorList>
    </citation>
    <scope>NUCLEOTIDE SEQUENCE [LARGE SCALE GENOMIC DNA]</scope>
</reference>
<accession>A0A427AX80</accession>
<dbReference type="AlphaFoldDB" id="A0A427AX80"/>
<protein>
    <submittedName>
        <fullName evidence="1">Uncharacterized protein</fullName>
    </submittedName>
</protein>
<name>A0A427AX80_ENSVE</name>
<proteinExistence type="predicted"/>
<dbReference type="EMBL" id="AMZH03001045">
    <property type="protein sequence ID" value="RRT80862.1"/>
    <property type="molecule type" value="Genomic_DNA"/>
</dbReference>
<evidence type="ECO:0000313" key="1">
    <source>
        <dbReference type="EMBL" id="RRT80862.1"/>
    </source>
</evidence>
<comment type="caution">
    <text evidence="1">The sequence shown here is derived from an EMBL/GenBank/DDBJ whole genome shotgun (WGS) entry which is preliminary data.</text>
</comment>
<sequence>MLDLLFVSRSRRLRDIGDWILRRRRVPATVSLLERKIVARGRPADAVEIETEESEIRLLLARSSMA</sequence>
<dbReference type="Proteomes" id="UP000287651">
    <property type="component" value="Unassembled WGS sequence"/>
</dbReference>
<organism evidence="1 2">
    <name type="scientific">Ensete ventricosum</name>
    <name type="common">Abyssinian banana</name>
    <name type="synonym">Musa ensete</name>
    <dbReference type="NCBI Taxonomy" id="4639"/>
    <lineage>
        <taxon>Eukaryota</taxon>
        <taxon>Viridiplantae</taxon>
        <taxon>Streptophyta</taxon>
        <taxon>Embryophyta</taxon>
        <taxon>Tracheophyta</taxon>
        <taxon>Spermatophyta</taxon>
        <taxon>Magnoliopsida</taxon>
        <taxon>Liliopsida</taxon>
        <taxon>Zingiberales</taxon>
        <taxon>Musaceae</taxon>
        <taxon>Ensete</taxon>
    </lineage>
</organism>